<dbReference type="STRING" id="121845.A0A1S4EB06"/>
<organism evidence="2 3">
    <name type="scientific">Diaphorina citri</name>
    <name type="common">Asian citrus psyllid</name>
    <dbReference type="NCBI Taxonomy" id="121845"/>
    <lineage>
        <taxon>Eukaryota</taxon>
        <taxon>Metazoa</taxon>
        <taxon>Ecdysozoa</taxon>
        <taxon>Arthropoda</taxon>
        <taxon>Hexapoda</taxon>
        <taxon>Insecta</taxon>
        <taxon>Pterygota</taxon>
        <taxon>Neoptera</taxon>
        <taxon>Paraneoptera</taxon>
        <taxon>Hemiptera</taxon>
        <taxon>Sternorrhyncha</taxon>
        <taxon>Psylloidea</taxon>
        <taxon>Psyllidae</taxon>
        <taxon>Diaphorininae</taxon>
        <taxon>Diaphorina</taxon>
    </lineage>
</organism>
<evidence type="ECO:0000256" key="1">
    <source>
        <dbReference type="SAM" id="MobiDB-lite"/>
    </source>
</evidence>
<feature type="compositionally biased region" description="Polar residues" evidence="1">
    <location>
        <begin position="632"/>
        <end position="660"/>
    </location>
</feature>
<sequence length="823" mass="94971">MIDENMDELLKTKEGSPIKGSNHAAIVEIPVVQIENKNINGLNCFENEGFRTSEIVSGKYGKRDFINTYEDKCSKCSPSENQIFTEDSRKNYTDKSNVKMSNHGEMKHELKNNTKNIKAENKTDLAISDRLKYLEDRYKQLEKIYNVNQCVLERRRVNLQIIEKLNEKKQILEDICKKIEKISQKHRMESKFHSSITKLYQNMDDLDTKQSSSQSLSKASKVYDSKRENKVTKVESTEAQKTSKQIECKERYTYNSAEIEEKTSKKSIPHTNTYSSVSNQTRSKKLSTTRNVEEEFDNLYKETFTEDNSKDYEGLFNELTKKMDFDGKKLSSAVSSFLGHYEDNGLNKISSKSGNSVRKGCAYWSNRDDVQNKTFKPNKINVGHKQGTEDTEYETLSVKQRRDNLERSISLSNELKSFDQKQNTMKRSSSDINQLRLNNILVSERNIFIDQTGYPDREKESMKEALLRSLQAKTRPRIFTESSLSLNEYEEMSNDDDDDDEVFFDASDNTKETNSLDKKKLRKEYNENFLRSSSCVDIGKNQTRPVPMKRTISLIEELATDTKKKNEPPEVLNKDGFQSASTIPRTRRDINAEKKRLFFLGSNSEPEVNSYKTTYTQNEQKTPCSFTQFQNRHSATTKNQTTNAQPVLFGTNKSHTNTTKRQGKESDSPTFVKDERNSNASTQYKRELKALPSYLKPSKQGPKSASSVDIVFFDLARTIYCSPVIDLSFFLFLNVSSDLRANCWDEFISTYYTSLRAHVPGNVPIPSFLDLVRELEEKSLYGYFLCCFFLPWMMEERPREDVAEWIHHGGRAGTFPSPPPSFL</sequence>
<dbReference type="RefSeq" id="XP_017299294.1">
    <property type="nucleotide sequence ID" value="XM_017443805.2"/>
</dbReference>
<proteinExistence type="predicted"/>
<reference evidence="3" key="1">
    <citation type="submission" date="2025-08" db="UniProtKB">
        <authorList>
            <consortium name="RefSeq"/>
        </authorList>
    </citation>
    <scope>IDENTIFICATION</scope>
</reference>
<name>A0A1S4EB06_DIACI</name>
<feature type="region of interest" description="Disordered" evidence="1">
    <location>
        <begin position="632"/>
        <end position="682"/>
    </location>
</feature>
<protein>
    <submittedName>
        <fullName evidence="3">Uncharacterized protein LOC103508544</fullName>
    </submittedName>
</protein>
<evidence type="ECO:0000313" key="3">
    <source>
        <dbReference type="RefSeq" id="XP_017299294.1"/>
    </source>
</evidence>
<dbReference type="InterPro" id="IPR004119">
    <property type="entry name" value="EcKL"/>
</dbReference>
<feature type="compositionally biased region" description="Polar residues" evidence="1">
    <location>
        <begin position="269"/>
        <end position="281"/>
    </location>
</feature>
<dbReference type="AlphaFoldDB" id="A0A1S4EB06"/>
<keyword evidence="2" id="KW-1185">Reference proteome</keyword>
<gene>
    <name evidence="3" type="primary">LOC103508544</name>
</gene>
<accession>A0A1S4EB06</accession>
<dbReference type="KEGG" id="dci:103508544"/>
<evidence type="ECO:0000313" key="2">
    <source>
        <dbReference type="Proteomes" id="UP000079169"/>
    </source>
</evidence>
<dbReference type="GeneID" id="103508544"/>
<feature type="region of interest" description="Disordered" evidence="1">
    <location>
        <begin position="262"/>
        <end position="289"/>
    </location>
</feature>
<dbReference type="Pfam" id="PF02958">
    <property type="entry name" value="EcKL"/>
    <property type="match status" value="1"/>
</dbReference>
<dbReference type="PaxDb" id="121845-A0A1S4EB06"/>
<feature type="compositionally biased region" description="Basic and acidic residues" evidence="1">
    <location>
        <begin position="662"/>
        <end position="677"/>
    </location>
</feature>
<dbReference type="Proteomes" id="UP000079169">
    <property type="component" value="Unplaced"/>
</dbReference>